<evidence type="ECO:0000313" key="2">
    <source>
        <dbReference type="EMBL" id="QAR32573.1"/>
    </source>
</evidence>
<evidence type="ECO:0000313" key="3">
    <source>
        <dbReference type="Proteomes" id="UP000287502"/>
    </source>
</evidence>
<dbReference type="EMBL" id="CP035108">
    <property type="protein sequence ID" value="QAR32573.1"/>
    <property type="molecule type" value="Genomic_DNA"/>
</dbReference>
<dbReference type="Proteomes" id="UP000287502">
    <property type="component" value="Chromosome"/>
</dbReference>
<dbReference type="InterPro" id="IPR029467">
    <property type="entry name" value="Cyt_c7-like"/>
</dbReference>
<protein>
    <recommendedName>
        <fullName evidence="1">Cytochrome c7-like domain-containing protein</fullName>
    </recommendedName>
</protein>
<organism evidence="2 3">
    <name type="scientific">Geovibrio thiophilus</name>
    <dbReference type="NCBI Taxonomy" id="139438"/>
    <lineage>
        <taxon>Bacteria</taxon>
        <taxon>Pseudomonadati</taxon>
        <taxon>Deferribacterota</taxon>
        <taxon>Deferribacteres</taxon>
        <taxon>Deferribacterales</taxon>
        <taxon>Geovibrionaceae</taxon>
        <taxon>Geovibrio</taxon>
    </lineage>
</organism>
<name>A0A3R5XWU3_9BACT</name>
<dbReference type="SUPFAM" id="SSF48695">
    <property type="entry name" value="Multiheme cytochromes"/>
    <property type="match status" value="1"/>
</dbReference>
<dbReference type="RefSeq" id="WP_128465860.1">
    <property type="nucleotide sequence ID" value="NZ_CP035108.1"/>
</dbReference>
<dbReference type="KEGG" id="gtl:EP073_03875"/>
<proteinExistence type="predicted"/>
<dbReference type="OrthoDB" id="9788951at2"/>
<reference evidence="2 3" key="1">
    <citation type="submission" date="2019-01" db="EMBL/GenBank/DDBJ databases">
        <title>Geovibrio thiophilus DSM 11263, complete genome.</title>
        <authorList>
            <person name="Spring S."/>
            <person name="Bunk B."/>
            <person name="Sproer C."/>
        </authorList>
    </citation>
    <scope>NUCLEOTIDE SEQUENCE [LARGE SCALE GENOMIC DNA]</scope>
    <source>
        <strain evidence="2 3">DSM 11263</strain>
    </source>
</reference>
<keyword evidence="3" id="KW-1185">Reference proteome</keyword>
<accession>A0A3R5XWU3</accession>
<sequence length="189" mass="22068">MNKRLTWFLLVLPVLLFGCTKFYYQSPYVKFNHEQHVNILFEQKKDCFYCHKLPDIETFINKGSDFKIGAELKIDNTCHTCHKEEITKVVSAPQNCYVCHDNLKTMKPEDHLTQWTKLHAVPAALDKKSCESCHSDWYCESCHSQQYAKDGYRHPRAFRLVHSVEAMMDPASCDSCHKASFCIDCHRNN</sequence>
<dbReference type="Pfam" id="PF14522">
    <property type="entry name" value="Cytochrome_C7"/>
    <property type="match status" value="1"/>
</dbReference>
<dbReference type="InterPro" id="IPR036280">
    <property type="entry name" value="Multihaem_cyt_sf"/>
</dbReference>
<dbReference type="Gene3D" id="3.90.10.10">
    <property type="entry name" value="Cytochrome C3"/>
    <property type="match status" value="1"/>
</dbReference>
<feature type="domain" description="Cytochrome c7-like" evidence="1">
    <location>
        <begin position="29"/>
        <end position="101"/>
    </location>
</feature>
<evidence type="ECO:0000259" key="1">
    <source>
        <dbReference type="Pfam" id="PF14522"/>
    </source>
</evidence>
<dbReference type="PROSITE" id="PS51257">
    <property type="entry name" value="PROKAR_LIPOPROTEIN"/>
    <property type="match status" value="1"/>
</dbReference>
<gene>
    <name evidence="2" type="ORF">EP073_03875</name>
</gene>
<dbReference type="AlphaFoldDB" id="A0A3R5XWU3"/>